<sequence length="69" mass="7718">MREFVVNDAARSCVLEHELRAEGMLIEASGLEDVIADLDAELFDRQLESVASRANNEQLVDHRFADTEG</sequence>
<dbReference type="OrthoDB" id="9880294at2"/>
<dbReference type="RefSeq" id="WP_145637863.1">
    <property type="nucleotide sequence ID" value="NZ_CP088014.1"/>
</dbReference>
<protein>
    <submittedName>
        <fullName evidence="1">Uncharacterized protein</fullName>
    </submittedName>
</protein>
<comment type="caution">
    <text evidence="1">The sequence shown here is derived from an EMBL/GenBank/DDBJ whole genome shotgun (WGS) entry which is preliminary data.</text>
</comment>
<proteinExistence type="predicted"/>
<accession>A0A562L2R1</accession>
<dbReference type="EMBL" id="VLKL01000012">
    <property type="protein sequence ID" value="TWI01922.1"/>
    <property type="molecule type" value="Genomic_DNA"/>
</dbReference>
<evidence type="ECO:0000313" key="2">
    <source>
        <dbReference type="Proteomes" id="UP000317176"/>
    </source>
</evidence>
<organism evidence="1 2">
    <name type="scientific">Bradyrhizobium daqingense</name>
    <dbReference type="NCBI Taxonomy" id="993502"/>
    <lineage>
        <taxon>Bacteria</taxon>
        <taxon>Pseudomonadati</taxon>
        <taxon>Pseudomonadota</taxon>
        <taxon>Alphaproteobacteria</taxon>
        <taxon>Hyphomicrobiales</taxon>
        <taxon>Nitrobacteraceae</taxon>
        <taxon>Bradyrhizobium</taxon>
    </lineage>
</organism>
<dbReference type="Proteomes" id="UP000317176">
    <property type="component" value="Unassembled WGS sequence"/>
</dbReference>
<reference evidence="1 2" key="1">
    <citation type="journal article" date="2015" name="Stand. Genomic Sci.">
        <title>Genomic Encyclopedia of Bacterial and Archaeal Type Strains, Phase III: the genomes of soil and plant-associated and newly described type strains.</title>
        <authorList>
            <person name="Whitman W.B."/>
            <person name="Woyke T."/>
            <person name="Klenk H.P."/>
            <person name="Zhou Y."/>
            <person name="Lilburn T.G."/>
            <person name="Beck B.J."/>
            <person name="De Vos P."/>
            <person name="Vandamme P."/>
            <person name="Eisen J.A."/>
            <person name="Garrity G."/>
            <person name="Hugenholtz P."/>
            <person name="Kyrpides N.C."/>
        </authorList>
    </citation>
    <scope>NUCLEOTIDE SEQUENCE [LARGE SCALE GENOMIC DNA]</scope>
    <source>
        <strain evidence="1 2">CGMCC 1.10947</strain>
    </source>
</reference>
<gene>
    <name evidence="1" type="ORF">IQ17_04281</name>
</gene>
<evidence type="ECO:0000313" key="1">
    <source>
        <dbReference type="EMBL" id="TWI01922.1"/>
    </source>
</evidence>
<dbReference type="AlphaFoldDB" id="A0A562L2R1"/>
<name>A0A562L2R1_9BRAD</name>
<keyword evidence="2" id="KW-1185">Reference proteome</keyword>